<dbReference type="RefSeq" id="XP_004992092.1">
    <property type="nucleotide sequence ID" value="XM_004992035.1"/>
</dbReference>
<evidence type="ECO:0000313" key="3">
    <source>
        <dbReference type="Proteomes" id="UP000007799"/>
    </source>
</evidence>
<keyword evidence="3" id="KW-1185">Reference proteome</keyword>
<feature type="compositionally biased region" description="Polar residues" evidence="1">
    <location>
        <begin position="36"/>
        <end position="47"/>
    </location>
</feature>
<evidence type="ECO:0000313" key="2">
    <source>
        <dbReference type="EMBL" id="EGD75635.1"/>
    </source>
</evidence>
<reference evidence="2" key="1">
    <citation type="submission" date="2009-08" db="EMBL/GenBank/DDBJ databases">
        <title>Annotation of Salpingoeca rosetta.</title>
        <authorList>
            <consortium name="The Broad Institute Genome Sequencing Platform"/>
            <person name="Russ C."/>
            <person name="Cuomo C."/>
            <person name="Burger G."/>
            <person name="Gray M.W."/>
            <person name="Holland P.W.H."/>
            <person name="King N."/>
            <person name="Lang F.B.F."/>
            <person name="Roger A.J."/>
            <person name="Ruiz-Trillo I."/>
            <person name="Young S.K."/>
            <person name="Zeng Q."/>
            <person name="Gargeya S."/>
            <person name="Alvarado L."/>
            <person name="Berlin A."/>
            <person name="Chapman S.B."/>
            <person name="Chen Z."/>
            <person name="Freedman E."/>
            <person name="Gellesch M."/>
            <person name="Goldberg J."/>
            <person name="Griggs A."/>
            <person name="Gujja S."/>
            <person name="Heilman E."/>
            <person name="Heiman D."/>
            <person name="Howarth C."/>
            <person name="Mehta T."/>
            <person name="Neiman D."/>
            <person name="Pearson M."/>
            <person name="Roberts A."/>
            <person name="Saif S."/>
            <person name="Shea T."/>
            <person name="Shenoy N."/>
            <person name="Sisk P."/>
            <person name="Stolte C."/>
            <person name="Sykes S."/>
            <person name="White J."/>
            <person name="Yandava C."/>
            <person name="Haas B."/>
            <person name="Nusbaum C."/>
            <person name="Birren B."/>
        </authorList>
    </citation>
    <scope>NUCLEOTIDE SEQUENCE [LARGE SCALE GENOMIC DNA]</scope>
    <source>
        <strain evidence="2">ATCC 50818</strain>
    </source>
</reference>
<organism evidence="3">
    <name type="scientific">Salpingoeca rosetta (strain ATCC 50818 / BSB-021)</name>
    <dbReference type="NCBI Taxonomy" id="946362"/>
    <lineage>
        <taxon>Eukaryota</taxon>
        <taxon>Choanoflagellata</taxon>
        <taxon>Craspedida</taxon>
        <taxon>Salpingoecidae</taxon>
        <taxon>Salpingoeca</taxon>
    </lineage>
</organism>
<dbReference type="Proteomes" id="UP000007799">
    <property type="component" value="Unassembled WGS sequence"/>
</dbReference>
<dbReference type="EMBL" id="GL832972">
    <property type="protein sequence ID" value="EGD75635.1"/>
    <property type="molecule type" value="Genomic_DNA"/>
</dbReference>
<feature type="compositionally biased region" description="Polar residues" evidence="1">
    <location>
        <begin position="1"/>
        <end position="10"/>
    </location>
</feature>
<sequence length="154" mass="16846">MRGNGTSTHITPPPLLLVTNDEEDEEEQEMDKRQRASSSTMQPHQSPFSPPSLVIVIVVERLTRAMSASRQIGAGVGRSVMAAVQSMAMMAMTAELSCTATLLHQAQQQQHQHMRHVPTKAAMMGSPCSRIWEHCVSTAATAESEELHQQQPAC</sequence>
<accession>F2UFR7</accession>
<proteinExistence type="predicted"/>
<gene>
    <name evidence="2" type="ORF">PTSG_06699</name>
</gene>
<feature type="region of interest" description="Disordered" evidence="1">
    <location>
        <begin position="1"/>
        <end position="48"/>
    </location>
</feature>
<name>F2UFR7_SALR5</name>
<dbReference type="GeneID" id="16072651"/>
<dbReference type="KEGG" id="sre:PTSG_06699"/>
<dbReference type="InParanoid" id="F2UFR7"/>
<feature type="compositionally biased region" description="Acidic residues" evidence="1">
    <location>
        <begin position="20"/>
        <end position="29"/>
    </location>
</feature>
<evidence type="ECO:0000256" key="1">
    <source>
        <dbReference type="SAM" id="MobiDB-lite"/>
    </source>
</evidence>
<dbReference type="AlphaFoldDB" id="F2UFR7"/>
<protein>
    <submittedName>
        <fullName evidence="2">Uncharacterized protein</fullName>
    </submittedName>
</protein>